<organism evidence="1 2">
    <name type="scientific">Candidatus Thiodiazotropha taylori</name>
    <dbReference type="NCBI Taxonomy" id="2792791"/>
    <lineage>
        <taxon>Bacteria</taxon>
        <taxon>Pseudomonadati</taxon>
        <taxon>Pseudomonadota</taxon>
        <taxon>Gammaproteobacteria</taxon>
        <taxon>Chromatiales</taxon>
        <taxon>Sedimenticolaceae</taxon>
        <taxon>Candidatus Thiodiazotropha</taxon>
    </lineage>
</organism>
<protein>
    <submittedName>
        <fullName evidence="1">Killer suppression protein HigA</fullName>
    </submittedName>
</protein>
<reference evidence="1" key="1">
    <citation type="journal article" date="2021" name="Proc. Natl. Acad. Sci. U.S.A.">
        <title>Global biogeography of chemosynthetic symbionts reveals both localized and globally distributed symbiont groups. .</title>
        <authorList>
            <person name="Osvatic J.T."/>
            <person name="Wilkins L.G.E."/>
            <person name="Leibrecht L."/>
            <person name="Leray M."/>
            <person name="Zauner S."/>
            <person name="Polzin J."/>
            <person name="Camacho Y."/>
            <person name="Gros O."/>
            <person name="van Gils J.A."/>
            <person name="Eisen J.A."/>
            <person name="Petersen J.M."/>
            <person name="Yuen B."/>
        </authorList>
    </citation>
    <scope>NUCLEOTIDE SEQUENCE</scope>
    <source>
        <strain evidence="1">MAGclacostrist055</strain>
    </source>
</reference>
<gene>
    <name evidence="1" type="ORF">JAY77_13945</name>
</gene>
<sequence>MEVDYKNGKLKKLCLSAKEADKKLGSNSGRKLRTRLSDIEAASNVSELIAGRPHPYTGDKAHLFSLDLHGGDRLLFEPLKKPPPKKGDGGIDWSNVESIFIVFIGDPHE</sequence>
<dbReference type="Gene3D" id="3.30.2310.20">
    <property type="entry name" value="RelE-like"/>
    <property type="match status" value="1"/>
</dbReference>
<dbReference type="Proteomes" id="UP000886674">
    <property type="component" value="Unassembled WGS sequence"/>
</dbReference>
<name>A0A9E4NL30_9GAMM</name>
<comment type="caution">
    <text evidence="1">The sequence shown here is derived from an EMBL/GenBank/DDBJ whole genome shotgun (WGS) entry which is preliminary data.</text>
</comment>
<evidence type="ECO:0000313" key="1">
    <source>
        <dbReference type="EMBL" id="MCG7979231.1"/>
    </source>
</evidence>
<evidence type="ECO:0000313" key="2">
    <source>
        <dbReference type="Proteomes" id="UP000886674"/>
    </source>
</evidence>
<dbReference type="InterPro" id="IPR035093">
    <property type="entry name" value="RelE/ParE_toxin_dom_sf"/>
</dbReference>
<dbReference type="EMBL" id="JAEPCR010000058">
    <property type="protein sequence ID" value="MCG7979231.1"/>
    <property type="molecule type" value="Genomic_DNA"/>
</dbReference>
<dbReference type="AlphaFoldDB" id="A0A9E4NL30"/>
<proteinExistence type="predicted"/>
<accession>A0A9E4NL30</accession>